<reference evidence="2 3" key="2">
    <citation type="journal article" date="2010" name="Stand. Genomic Sci.">
        <title>Complete genome sequence of Nakamurella multipartita type strain (Y-104).</title>
        <authorList>
            <person name="Tice H."/>
            <person name="Mayilraj S."/>
            <person name="Sims D."/>
            <person name="Lapidus A."/>
            <person name="Nolan M."/>
            <person name="Lucas S."/>
            <person name="Glavina Del Rio T."/>
            <person name="Copeland A."/>
            <person name="Cheng J.F."/>
            <person name="Meincke L."/>
            <person name="Bruce D."/>
            <person name="Goodwin L."/>
            <person name="Pitluck S."/>
            <person name="Ivanova N."/>
            <person name="Mavromatis K."/>
            <person name="Ovchinnikova G."/>
            <person name="Pati A."/>
            <person name="Chen A."/>
            <person name="Palaniappan K."/>
            <person name="Land M."/>
            <person name="Hauser L."/>
            <person name="Chang Y.J."/>
            <person name="Jeffries C.D."/>
            <person name="Detter J.C."/>
            <person name="Brettin T."/>
            <person name="Rohde M."/>
            <person name="Goker M."/>
            <person name="Bristow J."/>
            <person name="Eisen J.A."/>
            <person name="Markowitz V."/>
            <person name="Hugenholtz P."/>
            <person name="Kyrpides N.C."/>
            <person name="Klenk H.P."/>
            <person name="Chen F."/>
        </authorList>
    </citation>
    <scope>NUCLEOTIDE SEQUENCE [LARGE SCALE GENOMIC DNA]</scope>
    <source>
        <strain evidence="3">ATCC 700099 / DSM 44233 / CIP 104796 / JCM 9543 / NBRC 105858 / Y-104</strain>
    </source>
</reference>
<dbReference type="AlphaFoldDB" id="C8X882"/>
<dbReference type="InParanoid" id="C8X882"/>
<feature type="domain" description="Helix-turn-helix" evidence="1">
    <location>
        <begin position="22"/>
        <end position="70"/>
    </location>
</feature>
<dbReference type="eggNOG" id="ENOG5033AYT">
    <property type="taxonomic scope" value="Bacteria"/>
</dbReference>
<evidence type="ECO:0000313" key="2">
    <source>
        <dbReference type="EMBL" id="ACV77058.1"/>
    </source>
</evidence>
<dbReference type="STRING" id="479431.Namu_0643"/>
<dbReference type="InterPro" id="IPR041657">
    <property type="entry name" value="HTH_17"/>
</dbReference>
<dbReference type="RefSeq" id="WP_015745974.1">
    <property type="nucleotide sequence ID" value="NC_013235.1"/>
</dbReference>
<dbReference type="NCBIfam" id="TIGR01764">
    <property type="entry name" value="excise"/>
    <property type="match status" value="1"/>
</dbReference>
<organism evidence="2 3">
    <name type="scientific">Nakamurella multipartita (strain ATCC 700099 / DSM 44233 / CIP 104796 / JCM 9543 / NBRC 105858 / Y-104)</name>
    <name type="common">Microsphaera multipartita</name>
    <dbReference type="NCBI Taxonomy" id="479431"/>
    <lineage>
        <taxon>Bacteria</taxon>
        <taxon>Bacillati</taxon>
        <taxon>Actinomycetota</taxon>
        <taxon>Actinomycetes</taxon>
        <taxon>Nakamurellales</taxon>
        <taxon>Nakamurellaceae</taxon>
        <taxon>Nakamurella</taxon>
    </lineage>
</organism>
<evidence type="ECO:0000313" key="3">
    <source>
        <dbReference type="Proteomes" id="UP000002218"/>
    </source>
</evidence>
<dbReference type="EMBL" id="CP001737">
    <property type="protein sequence ID" value="ACV77058.1"/>
    <property type="molecule type" value="Genomic_DNA"/>
</dbReference>
<protein>
    <submittedName>
        <fullName evidence="2">DNA binding domain protein, excisionase family</fullName>
    </submittedName>
</protein>
<dbReference type="Proteomes" id="UP000002218">
    <property type="component" value="Chromosome"/>
</dbReference>
<dbReference type="Pfam" id="PF12728">
    <property type="entry name" value="HTH_17"/>
    <property type="match status" value="1"/>
</dbReference>
<reference evidence="3" key="1">
    <citation type="submission" date="2009-09" db="EMBL/GenBank/DDBJ databases">
        <title>The complete genome of Nakamurella multipartita DSM 44233.</title>
        <authorList>
            <consortium name="US DOE Joint Genome Institute (JGI-PGF)"/>
            <person name="Lucas S."/>
            <person name="Copeland A."/>
            <person name="Lapidus A."/>
            <person name="Glavina del Rio T."/>
            <person name="Dalin E."/>
            <person name="Tice H."/>
            <person name="Bruce D."/>
            <person name="Goodwin L."/>
            <person name="Pitluck S."/>
            <person name="Kyrpides N."/>
            <person name="Mavromatis K."/>
            <person name="Ivanova N."/>
            <person name="Ovchinnikova G."/>
            <person name="Sims D."/>
            <person name="Meincke L."/>
            <person name="Brettin T."/>
            <person name="Detter J.C."/>
            <person name="Han C."/>
            <person name="Larimer F."/>
            <person name="Land M."/>
            <person name="Hauser L."/>
            <person name="Markowitz V."/>
            <person name="Cheng J.-F."/>
            <person name="Hugenholtz P."/>
            <person name="Woyke T."/>
            <person name="Wu D."/>
            <person name="Klenk H.-P."/>
            <person name="Eisen J.A."/>
        </authorList>
    </citation>
    <scope>NUCLEOTIDE SEQUENCE [LARGE SCALE GENOMIC DNA]</scope>
    <source>
        <strain evidence="3">ATCC 700099 / DSM 44233 / CIP 104796 / JCM 9543 / NBRC 105858 / Y-104</strain>
    </source>
</reference>
<dbReference type="OrthoDB" id="1093249at2"/>
<dbReference type="InterPro" id="IPR010093">
    <property type="entry name" value="SinI_DNA-bd"/>
</dbReference>
<keyword evidence="3" id="KW-1185">Reference proteome</keyword>
<sequence length="81" mass="9042">MEAIEAPATTITAKEDTSPKLLLRIEEAAEQLGIGRSLMYRLVLSGAIESVRLGRLRRIPAECLGEHVRRLRDEARSTQVK</sequence>
<evidence type="ECO:0000259" key="1">
    <source>
        <dbReference type="Pfam" id="PF12728"/>
    </source>
</evidence>
<gene>
    <name evidence="2" type="ordered locus">Namu_0643</name>
</gene>
<proteinExistence type="predicted"/>
<dbReference type="GO" id="GO:0003677">
    <property type="term" value="F:DNA binding"/>
    <property type="evidence" value="ECO:0007669"/>
    <property type="project" value="InterPro"/>
</dbReference>
<dbReference type="KEGG" id="nml:Namu_0643"/>
<name>C8X882_NAKMY</name>
<dbReference type="HOGENOM" id="CLU_140176_14_1_11"/>
<accession>C8X882</accession>